<protein>
    <submittedName>
        <fullName evidence="1">Uncharacterized protein</fullName>
    </submittedName>
</protein>
<evidence type="ECO:0000313" key="1">
    <source>
        <dbReference type="EMBL" id="KAK4245978.1"/>
    </source>
</evidence>
<keyword evidence="2" id="KW-1185">Reference proteome</keyword>
<dbReference type="Proteomes" id="UP001303647">
    <property type="component" value="Unassembled WGS sequence"/>
</dbReference>
<gene>
    <name evidence="1" type="ORF">C7999DRAFT_33608</name>
</gene>
<comment type="caution">
    <text evidence="1">The sequence shown here is derived from an EMBL/GenBank/DDBJ whole genome shotgun (WGS) entry which is preliminary data.</text>
</comment>
<reference evidence="1" key="2">
    <citation type="submission" date="2023-05" db="EMBL/GenBank/DDBJ databases">
        <authorList>
            <consortium name="Lawrence Berkeley National Laboratory"/>
            <person name="Steindorff A."/>
            <person name="Hensen N."/>
            <person name="Bonometti L."/>
            <person name="Westerberg I."/>
            <person name="Brannstrom I.O."/>
            <person name="Guillou S."/>
            <person name="Cros-Aarteil S."/>
            <person name="Calhoun S."/>
            <person name="Haridas S."/>
            <person name="Kuo A."/>
            <person name="Mondo S."/>
            <person name="Pangilinan J."/>
            <person name="Riley R."/>
            <person name="Labutti K."/>
            <person name="Andreopoulos B."/>
            <person name="Lipzen A."/>
            <person name="Chen C."/>
            <person name="Yanf M."/>
            <person name="Daum C."/>
            <person name="Ng V."/>
            <person name="Clum A."/>
            <person name="Ohm R."/>
            <person name="Martin F."/>
            <person name="Silar P."/>
            <person name="Natvig D."/>
            <person name="Lalanne C."/>
            <person name="Gautier V."/>
            <person name="Ament-Velasquez S.L."/>
            <person name="Kruys A."/>
            <person name="Hutchinson M.I."/>
            <person name="Powell A.J."/>
            <person name="Barry K."/>
            <person name="Miller A.N."/>
            <person name="Grigoriev I.V."/>
            <person name="Debuchy R."/>
            <person name="Gladieux P."/>
            <person name="Thoren M.H."/>
            <person name="Johannesson H."/>
        </authorList>
    </citation>
    <scope>NUCLEOTIDE SEQUENCE</scope>
    <source>
        <strain evidence="1">CBS 359.72</strain>
    </source>
</reference>
<evidence type="ECO:0000313" key="2">
    <source>
        <dbReference type="Proteomes" id="UP001303647"/>
    </source>
</evidence>
<reference evidence="1" key="1">
    <citation type="journal article" date="2023" name="Mol. Phylogenet. Evol.">
        <title>Genome-scale phylogeny and comparative genomics of the fungal order Sordariales.</title>
        <authorList>
            <person name="Hensen N."/>
            <person name="Bonometti L."/>
            <person name="Westerberg I."/>
            <person name="Brannstrom I.O."/>
            <person name="Guillou S."/>
            <person name="Cros-Aarteil S."/>
            <person name="Calhoun S."/>
            <person name="Haridas S."/>
            <person name="Kuo A."/>
            <person name="Mondo S."/>
            <person name="Pangilinan J."/>
            <person name="Riley R."/>
            <person name="LaButti K."/>
            <person name="Andreopoulos B."/>
            <person name="Lipzen A."/>
            <person name="Chen C."/>
            <person name="Yan M."/>
            <person name="Daum C."/>
            <person name="Ng V."/>
            <person name="Clum A."/>
            <person name="Steindorff A."/>
            <person name="Ohm R.A."/>
            <person name="Martin F."/>
            <person name="Silar P."/>
            <person name="Natvig D.O."/>
            <person name="Lalanne C."/>
            <person name="Gautier V."/>
            <person name="Ament-Velasquez S.L."/>
            <person name="Kruys A."/>
            <person name="Hutchinson M.I."/>
            <person name="Powell A.J."/>
            <person name="Barry K."/>
            <person name="Miller A.N."/>
            <person name="Grigoriev I.V."/>
            <person name="Debuchy R."/>
            <person name="Gladieux P."/>
            <person name="Hiltunen Thoren M."/>
            <person name="Johannesson H."/>
        </authorList>
    </citation>
    <scope>NUCLEOTIDE SEQUENCE</scope>
    <source>
        <strain evidence="1">CBS 359.72</strain>
    </source>
</reference>
<proteinExistence type="predicted"/>
<organism evidence="1 2">
    <name type="scientific">Corynascus novoguineensis</name>
    <dbReference type="NCBI Taxonomy" id="1126955"/>
    <lineage>
        <taxon>Eukaryota</taxon>
        <taxon>Fungi</taxon>
        <taxon>Dikarya</taxon>
        <taxon>Ascomycota</taxon>
        <taxon>Pezizomycotina</taxon>
        <taxon>Sordariomycetes</taxon>
        <taxon>Sordariomycetidae</taxon>
        <taxon>Sordariales</taxon>
        <taxon>Chaetomiaceae</taxon>
        <taxon>Corynascus</taxon>
    </lineage>
</organism>
<sequence length="228" mass="25380">MDESNESQTIPRQLFHTTLTVIDFHHKTSCTTKDVYVLGTHTTLPAAESFALGALELLGYQAGDFDEYATRVDTPVEKWKHGHDVLVCARGAPEGREFLIGVVAKPNTESLPEGEGHTLKLPEGGEHLYYVLKSTIDFNQDKSDSFQTSEILGCYERREDALVAAKKALQRSRGEYAQYDERDEDGQDGAWPFGDEVVVHAVTQTGQDRTVAVKTFPGALKKYGKERE</sequence>
<dbReference type="EMBL" id="MU857685">
    <property type="protein sequence ID" value="KAK4245978.1"/>
    <property type="molecule type" value="Genomic_DNA"/>
</dbReference>
<name>A0AAN7CSD2_9PEZI</name>
<accession>A0AAN7CSD2</accession>
<dbReference type="AlphaFoldDB" id="A0AAN7CSD2"/>